<dbReference type="EMBL" id="JARBHB010000014">
    <property type="protein sequence ID" value="KAJ8868653.1"/>
    <property type="molecule type" value="Genomic_DNA"/>
</dbReference>
<name>A0ABQ9G8P4_9NEOP</name>
<reference evidence="2 3" key="1">
    <citation type="submission" date="2023-02" db="EMBL/GenBank/DDBJ databases">
        <title>LHISI_Scaffold_Assembly.</title>
        <authorList>
            <person name="Stuart O.P."/>
            <person name="Cleave R."/>
            <person name="Magrath M.J.L."/>
            <person name="Mikheyev A.S."/>
        </authorList>
    </citation>
    <scope>NUCLEOTIDE SEQUENCE [LARGE SCALE GENOMIC DNA]</scope>
    <source>
        <strain evidence="2">Daus_M_001</strain>
        <tissue evidence="2">Leg muscle</tissue>
    </source>
</reference>
<feature type="region of interest" description="Disordered" evidence="1">
    <location>
        <begin position="52"/>
        <end position="75"/>
    </location>
</feature>
<evidence type="ECO:0000313" key="2">
    <source>
        <dbReference type="EMBL" id="KAJ8868653.1"/>
    </source>
</evidence>
<feature type="region of interest" description="Disordered" evidence="1">
    <location>
        <begin position="1"/>
        <end position="35"/>
    </location>
</feature>
<feature type="region of interest" description="Disordered" evidence="1">
    <location>
        <begin position="452"/>
        <end position="474"/>
    </location>
</feature>
<comment type="caution">
    <text evidence="2">The sequence shown here is derived from an EMBL/GenBank/DDBJ whole genome shotgun (WGS) entry which is preliminary data.</text>
</comment>
<keyword evidence="3" id="KW-1185">Reference proteome</keyword>
<dbReference type="Proteomes" id="UP001159363">
    <property type="component" value="Chromosome 13"/>
</dbReference>
<gene>
    <name evidence="2" type="ORF">PR048_030192</name>
</gene>
<feature type="compositionally biased region" description="Polar residues" evidence="1">
    <location>
        <begin position="458"/>
        <end position="470"/>
    </location>
</feature>
<sequence>MQGKQEIPEKTRRPAASSSTIPTCKNPGSTPPGIETGLRWWEAISLTTTPPRPLLKKSLSDEQQPPHCSSRVHSGKYSKDGSFSLMSSTTCSSGIHTAFLGTKISLMDDILANSFAAAYKQLWDEFRDQLPLYLSSDAILDWFGNVTSGQENIAHYMLLEVPNTTHIFSSVNQSSTTLPQAATSADFSGSDASSLSLDLSALSITNGGNVDVLCTPMESVLCVGVDMAPVKGGKLRSSEFSDVLLMEAVGKLQFTHARNVECSQQKSMKLFKDMQRWERACRLRVFYSVVDTVTVEQAREYRGCPQVTLFPPLMWLASRRWLLSDQHGILAPSLMINQVGIKEPQNNEVVKFGRHLTMSREPMRVKRGEYETALKCTYGGIGDPRENPPTSGIVKHDSHVRKSGNRTRFVLVEGEYRLFTRYAHSCKQLNVLIHPSPDGEFLGSTRWPIRHKARSPGSRATNQRMSTPASKQLPHHFAAKRRTLAFAAYRQSTWQLFKTEKATRQGQPSQHAGLDKVTQNSSWYRSFTGYYAAVRRQQCSSIELDRRVRARQARPKSFARLMEWLQEEWRRIPVDVLQTLVESMPDGVAAVTAARVLYTLCIIPPLGQGTRHGYRFQALPWRTGKINRGSPQFKYSLETARRDRLAVPNLGLIMSNRKGVHSQSDVFERCPDWCSEKDAKPYPTQSYCGTVVVIMEFRVYEYKQSTAANYFPSVVTNFIGRVSLGALVKICAAVTFIKGRFQKRSLCVPSTCSIQFTWRPDCPPQNNRSCYALKQGVKSTPVVNHFIASMCKTAQWGAIVQQCGFKRQPLSFYSTVIIHEACSVQPHVLKFSPPKTCTKNLKCPRIICKTDKGFGATVAELLVCSPHTKPTRVQSPAGLYWKAGAPYLRIRFITGAASGRKLDIGAEHDGEAGGDAHAQRQRERHDYDARRATSVGTLIASRLAVIRWPPYPQRAWRPLPQAPLRCGRPNPASRGLPRTPEMLITWPPRMRYRYRCVRTCRYFGCTREISECLFVRPQPLARDVTFLRSGGATSQVGTSPATSLQGSRIAALRDRPREIVIASWENRKPPRPFLLSTHGPRESGYGRQCSRASQRYDGNIARFARRSEEALGVRVSVARIAPSLHDLGRAAT</sequence>
<evidence type="ECO:0000256" key="1">
    <source>
        <dbReference type="SAM" id="MobiDB-lite"/>
    </source>
</evidence>
<proteinExistence type="predicted"/>
<feature type="compositionally biased region" description="Basic and acidic residues" evidence="1">
    <location>
        <begin position="1"/>
        <end position="12"/>
    </location>
</feature>
<evidence type="ECO:0000313" key="3">
    <source>
        <dbReference type="Proteomes" id="UP001159363"/>
    </source>
</evidence>
<feature type="region of interest" description="Disordered" evidence="1">
    <location>
        <begin position="905"/>
        <end position="927"/>
    </location>
</feature>
<feature type="compositionally biased region" description="Polar residues" evidence="1">
    <location>
        <begin position="16"/>
        <end position="28"/>
    </location>
</feature>
<accession>A0ABQ9G8P4</accession>
<protein>
    <submittedName>
        <fullName evidence="2">Uncharacterized protein</fullName>
    </submittedName>
</protein>
<organism evidence="2 3">
    <name type="scientific">Dryococelus australis</name>
    <dbReference type="NCBI Taxonomy" id="614101"/>
    <lineage>
        <taxon>Eukaryota</taxon>
        <taxon>Metazoa</taxon>
        <taxon>Ecdysozoa</taxon>
        <taxon>Arthropoda</taxon>
        <taxon>Hexapoda</taxon>
        <taxon>Insecta</taxon>
        <taxon>Pterygota</taxon>
        <taxon>Neoptera</taxon>
        <taxon>Polyneoptera</taxon>
        <taxon>Phasmatodea</taxon>
        <taxon>Verophasmatodea</taxon>
        <taxon>Anareolatae</taxon>
        <taxon>Phasmatidae</taxon>
        <taxon>Eurycanthinae</taxon>
        <taxon>Dryococelus</taxon>
    </lineage>
</organism>
<feature type="compositionally biased region" description="Basic and acidic residues" evidence="1">
    <location>
        <begin position="917"/>
        <end position="927"/>
    </location>
</feature>